<dbReference type="RefSeq" id="XP_019632961.1">
    <property type="nucleotide sequence ID" value="XM_019777402.1"/>
</dbReference>
<keyword evidence="7" id="KW-1185">Reference proteome</keyword>
<evidence type="ECO:0000256" key="1">
    <source>
        <dbReference type="ARBA" id="ARBA00022614"/>
    </source>
</evidence>
<keyword evidence="3" id="KW-0677">Repeat</keyword>
<dbReference type="Gene3D" id="3.80.10.10">
    <property type="entry name" value="Ribonuclease Inhibitor"/>
    <property type="match status" value="2"/>
</dbReference>
<organism evidence="7 8">
    <name type="scientific">Branchiostoma belcheri</name>
    <name type="common">Amphioxus</name>
    <dbReference type="NCBI Taxonomy" id="7741"/>
    <lineage>
        <taxon>Eukaryota</taxon>
        <taxon>Metazoa</taxon>
        <taxon>Chordata</taxon>
        <taxon>Cephalochordata</taxon>
        <taxon>Leptocardii</taxon>
        <taxon>Amphioxiformes</taxon>
        <taxon>Branchiostomatidae</taxon>
        <taxon>Branchiostoma</taxon>
    </lineage>
</organism>
<proteinExistence type="predicted"/>
<evidence type="ECO:0000256" key="3">
    <source>
        <dbReference type="ARBA" id="ARBA00022737"/>
    </source>
</evidence>
<dbReference type="SMART" id="SM00369">
    <property type="entry name" value="LRR_TYP"/>
    <property type="match status" value="7"/>
</dbReference>
<dbReference type="KEGG" id="bbel:109476468"/>
<dbReference type="InterPro" id="IPR001611">
    <property type="entry name" value="Leu-rich_rpt"/>
</dbReference>
<gene>
    <name evidence="8" type="primary">LOC109476468</name>
</gene>
<keyword evidence="2 5" id="KW-0732">Signal</keyword>
<evidence type="ECO:0000256" key="5">
    <source>
        <dbReference type="SAM" id="SignalP"/>
    </source>
</evidence>
<dbReference type="Pfam" id="PF13855">
    <property type="entry name" value="LRR_8"/>
    <property type="match status" value="2"/>
</dbReference>
<dbReference type="OrthoDB" id="2151624at2759"/>
<dbReference type="InterPro" id="IPR003591">
    <property type="entry name" value="Leu-rich_rpt_typical-subtyp"/>
</dbReference>
<name>A0A6P4ZTP6_BRABE</name>
<dbReference type="PANTHER" id="PTHR45712:SF22">
    <property type="entry name" value="INSULIN-LIKE GROWTH FACTOR-BINDING PROTEIN COMPLEX ACID LABILE SUBUNIT"/>
    <property type="match status" value="1"/>
</dbReference>
<evidence type="ECO:0000313" key="7">
    <source>
        <dbReference type="Proteomes" id="UP000515135"/>
    </source>
</evidence>
<keyword evidence="1" id="KW-0433">Leucine-rich repeat</keyword>
<dbReference type="InterPro" id="IPR032675">
    <property type="entry name" value="LRR_dom_sf"/>
</dbReference>
<sequence>MDRKLRHVLIFLLIILKEPNMPEAGCYCRPSWCNCRKEDLTSIPQNLPTSISEIMLTNNQITAISSGAFSNLPKLEKMPLSRNQIATIPSGAIANLPKLQELYMTHNQVKYIPSGTFANLTQLQVLFLFHNQITTIESGAFANLTQLQTLALDQNQITTIPSGTFANLPKLQRLGLSYNQITTINSGAFENLPLLNGLGLRNNKMTAIPLSVFCFLPSTIKIELGRNPWQCDCKMAPFKLIHEFKNQIICAQPAKLQGQKLAHVDPKELICKEPTISPLTVHSSSAAVSTSSWEEVGFGREVVRMPVSSGRRCRNGRNDTMYKHTRSSCEIRVSEIRVSELYTCWPHPGEVAGSQPGAP</sequence>
<dbReference type="Pfam" id="PF00560">
    <property type="entry name" value="LRR_1"/>
    <property type="match status" value="1"/>
</dbReference>
<feature type="signal peptide" evidence="5">
    <location>
        <begin position="1"/>
        <end position="24"/>
    </location>
</feature>
<dbReference type="FunFam" id="3.80.10.10:FF:000770">
    <property type="entry name" value="Uncharacterized protein"/>
    <property type="match status" value="1"/>
</dbReference>
<accession>A0A6P4ZTP6</accession>
<protein>
    <submittedName>
        <fullName evidence="8">Carboxypeptidase N subunit 2-like</fullName>
    </submittedName>
</protein>
<dbReference type="InterPro" id="IPR050333">
    <property type="entry name" value="SLRP"/>
</dbReference>
<dbReference type="SUPFAM" id="SSF52058">
    <property type="entry name" value="L domain-like"/>
    <property type="match status" value="1"/>
</dbReference>
<dbReference type="SMART" id="SM00082">
    <property type="entry name" value="LRRCT"/>
    <property type="match status" value="1"/>
</dbReference>
<keyword evidence="4" id="KW-0325">Glycoprotein</keyword>
<feature type="domain" description="LRRCT" evidence="6">
    <location>
        <begin position="227"/>
        <end position="272"/>
    </location>
</feature>
<dbReference type="GeneID" id="109476468"/>
<dbReference type="AlphaFoldDB" id="A0A6P4ZTP6"/>
<dbReference type="PROSITE" id="PS51450">
    <property type="entry name" value="LRR"/>
    <property type="match status" value="3"/>
</dbReference>
<evidence type="ECO:0000259" key="6">
    <source>
        <dbReference type="SMART" id="SM00082"/>
    </source>
</evidence>
<evidence type="ECO:0000313" key="8">
    <source>
        <dbReference type="RefSeq" id="XP_019632961.1"/>
    </source>
</evidence>
<reference evidence="8" key="1">
    <citation type="submission" date="2025-08" db="UniProtKB">
        <authorList>
            <consortium name="RefSeq"/>
        </authorList>
    </citation>
    <scope>IDENTIFICATION</scope>
    <source>
        <tissue evidence="8">Gonad</tissue>
    </source>
</reference>
<evidence type="ECO:0000256" key="2">
    <source>
        <dbReference type="ARBA" id="ARBA00022729"/>
    </source>
</evidence>
<dbReference type="InterPro" id="IPR000483">
    <property type="entry name" value="Cys-rich_flank_reg_C"/>
</dbReference>
<dbReference type="Proteomes" id="UP000515135">
    <property type="component" value="Unplaced"/>
</dbReference>
<feature type="chain" id="PRO_5027580150" evidence="5">
    <location>
        <begin position="25"/>
        <end position="359"/>
    </location>
</feature>
<dbReference type="PANTHER" id="PTHR45712">
    <property type="entry name" value="AGAP008170-PA"/>
    <property type="match status" value="1"/>
</dbReference>
<evidence type="ECO:0000256" key="4">
    <source>
        <dbReference type="ARBA" id="ARBA00023180"/>
    </source>
</evidence>